<comment type="caution">
    <text evidence="9">Lacks conserved residue(s) required for the propagation of feature annotation.</text>
</comment>
<name>S3C6Q0_9BURK</name>
<feature type="compositionally biased region" description="Basic and acidic residues" evidence="10">
    <location>
        <begin position="41"/>
        <end position="57"/>
    </location>
</feature>
<dbReference type="PROSITE" id="PS51371">
    <property type="entry name" value="CBS"/>
    <property type="match status" value="1"/>
</dbReference>
<keyword evidence="6 9" id="KW-1133">Transmembrane helix</keyword>
<dbReference type="SUPFAM" id="SSF158791">
    <property type="entry name" value="MgtE N-terminal domain-like"/>
    <property type="match status" value="1"/>
</dbReference>
<dbReference type="SUPFAM" id="SSF54631">
    <property type="entry name" value="CBS-domain pair"/>
    <property type="match status" value="1"/>
</dbReference>
<dbReference type="GO" id="GO:0046872">
    <property type="term" value="F:metal ion binding"/>
    <property type="evidence" value="ECO:0007669"/>
    <property type="project" value="UniProtKB-KW"/>
</dbReference>
<evidence type="ECO:0000313" key="12">
    <source>
        <dbReference type="EMBL" id="EPE01898.1"/>
    </source>
</evidence>
<keyword evidence="8" id="KW-0129">CBS domain</keyword>
<keyword evidence="7 9" id="KW-0472">Membrane</keyword>
<evidence type="ECO:0000313" key="13">
    <source>
        <dbReference type="Proteomes" id="UP000014400"/>
    </source>
</evidence>
<dbReference type="GO" id="GO:0005886">
    <property type="term" value="C:plasma membrane"/>
    <property type="evidence" value="ECO:0007669"/>
    <property type="project" value="UniProtKB-SubCell"/>
</dbReference>
<keyword evidence="9" id="KW-1003">Cell membrane</keyword>
<keyword evidence="4 9" id="KW-0812">Transmembrane</keyword>
<dbReference type="GO" id="GO:0015095">
    <property type="term" value="F:magnesium ion transmembrane transporter activity"/>
    <property type="evidence" value="ECO:0007669"/>
    <property type="project" value="UniProtKB-UniRule"/>
</dbReference>
<evidence type="ECO:0000256" key="8">
    <source>
        <dbReference type="PROSITE-ProRule" id="PRU00703"/>
    </source>
</evidence>
<dbReference type="InterPro" id="IPR006669">
    <property type="entry name" value="MgtE_transporter"/>
</dbReference>
<dbReference type="Gene3D" id="3.10.580.10">
    <property type="entry name" value="CBS-domain"/>
    <property type="match status" value="1"/>
</dbReference>
<feature type="transmembrane region" description="Helical" evidence="9">
    <location>
        <begin position="455"/>
        <end position="478"/>
    </location>
</feature>
<dbReference type="AlphaFoldDB" id="S3C6Q0"/>
<protein>
    <recommendedName>
        <fullName evidence="9">Magnesium transporter MgtE</fullName>
    </recommendedName>
</protein>
<dbReference type="RefSeq" id="WP_005430897.1">
    <property type="nucleotide sequence ID" value="NZ_KE150480.1"/>
</dbReference>
<keyword evidence="3 9" id="KW-0813">Transport</keyword>
<evidence type="ECO:0000259" key="11">
    <source>
        <dbReference type="PROSITE" id="PS51371"/>
    </source>
</evidence>
<dbReference type="STRING" id="1203554.HMPREF1476_00129"/>
<feature type="transmembrane region" description="Helical" evidence="9">
    <location>
        <begin position="421"/>
        <end position="443"/>
    </location>
</feature>
<dbReference type="InterPro" id="IPR038076">
    <property type="entry name" value="MgtE_N_sf"/>
</dbReference>
<dbReference type="Proteomes" id="UP000014400">
    <property type="component" value="Unassembled WGS sequence"/>
</dbReference>
<keyword evidence="5 9" id="KW-0460">Magnesium</keyword>
<evidence type="ECO:0000256" key="1">
    <source>
        <dbReference type="ARBA" id="ARBA00004141"/>
    </source>
</evidence>
<reference evidence="12 13" key="1">
    <citation type="submission" date="2013-04" db="EMBL/GenBank/DDBJ databases">
        <title>The Genome Sequence of Sutterella wadsworthensis HGA0223.</title>
        <authorList>
            <consortium name="The Broad Institute Genomics Platform"/>
            <person name="Earl A."/>
            <person name="Ward D."/>
            <person name="Feldgarden M."/>
            <person name="Gevers D."/>
            <person name="Schmidt T.M."/>
            <person name="Dover J."/>
            <person name="Dai D."/>
            <person name="Walker B."/>
            <person name="Young S."/>
            <person name="Zeng Q."/>
            <person name="Gargeya S."/>
            <person name="Fitzgerald M."/>
            <person name="Haas B."/>
            <person name="Abouelleil A."/>
            <person name="Allen A.W."/>
            <person name="Alvarado L."/>
            <person name="Arachchi H.M."/>
            <person name="Berlin A.M."/>
            <person name="Chapman S.B."/>
            <person name="Gainer-Dewar J."/>
            <person name="Goldberg J."/>
            <person name="Griggs A."/>
            <person name="Gujja S."/>
            <person name="Hansen M."/>
            <person name="Howarth C."/>
            <person name="Imamovic A."/>
            <person name="Ireland A."/>
            <person name="Larimer J."/>
            <person name="McCowan C."/>
            <person name="Murphy C."/>
            <person name="Pearson M."/>
            <person name="Poon T.W."/>
            <person name="Priest M."/>
            <person name="Roberts A."/>
            <person name="Saif S."/>
            <person name="Shea T."/>
            <person name="Sisk P."/>
            <person name="Sykes S."/>
            <person name="Wortman J."/>
            <person name="Nusbaum C."/>
            <person name="Birren B."/>
        </authorList>
    </citation>
    <scope>NUCLEOTIDE SEQUENCE [LARGE SCALE GENOMIC DNA]</scope>
    <source>
        <strain evidence="12 13">HGA0223</strain>
    </source>
</reference>
<evidence type="ECO:0000256" key="3">
    <source>
        <dbReference type="ARBA" id="ARBA00022448"/>
    </source>
</evidence>
<dbReference type="PANTHER" id="PTHR43773:SF1">
    <property type="entry name" value="MAGNESIUM TRANSPORTER MGTE"/>
    <property type="match status" value="1"/>
</dbReference>
<accession>S3C6Q0</accession>
<feature type="region of interest" description="Disordered" evidence="10">
    <location>
        <begin position="38"/>
        <end position="77"/>
    </location>
</feature>
<dbReference type="Pfam" id="PF03448">
    <property type="entry name" value="MgtE_N"/>
    <property type="match status" value="1"/>
</dbReference>
<dbReference type="InterPro" id="IPR046342">
    <property type="entry name" value="CBS_dom_sf"/>
</dbReference>
<organism evidence="12 13">
    <name type="scientific">Sutterella wadsworthensis HGA0223</name>
    <dbReference type="NCBI Taxonomy" id="1203554"/>
    <lineage>
        <taxon>Bacteria</taxon>
        <taxon>Pseudomonadati</taxon>
        <taxon>Pseudomonadota</taxon>
        <taxon>Betaproteobacteria</taxon>
        <taxon>Burkholderiales</taxon>
        <taxon>Sutterellaceae</taxon>
        <taxon>Sutterella</taxon>
    </lineage>
</organism>
<dbReference type="Gene3D" id="1.10.357.20">
    <property type="entry name" value="SLC41 divalent cation transporters, integral membrane domain"/>
    <property type="match status" value="1"/>
</dbReference>
<proteinExistence type="inferred from homology"/>
<comment type="function">
    <text evidence="9">Acts as a magnesium transporter.</text>
</comment>
<dbReference type="SMART" id="SM00116">
    <property type="entry name" value="CBS"/>
    <property type="match status" value="2"/>
</dbReference>
<comment type="similarity">
    <text evidence="2 9">Belongs to the SLC41A transporter family.</text>
</comment>
<dbReference type="PANTHER" id="PTHR43773">
    <property type="entry name" value="MAGNESIUM TRANSPORTER MGTE"/>
    <property type="match status" value="1"/>
</dbReference>
<dbReference type="InterPro" id="IPR006667">
    <property type="entry name" value="SLC41_membr_dom"/>
</dbReference>
<dbReference type="HOGENOM" id="CLU_037408_1_0_4"/>
<dbReference type="Gene3D" id="1.25.60.10">
    <property type="entry name" value="MgtE N-terminal domain-like"/>
    <property type="match status" value="1"/>
</dbReference>
<dbReference type="SMART" id="SM00924">
    <property type="entry name" value="MgtE_N"/>
    <property type="match status" value="1"/>
</dbReference>
<feature type="transmembrane region" description="Helical" evidence="9">
    <location>
        <begin position="490"/>
        <end position="513"/>
    </location>
</feature>
<evidence type="ECO:0000256" key="2">
    <source>
        <dbReference type="ARBA" id="ARBA00009749"/>
    </source>
</evidence>
<keyword evidence="9" id="KW-0479">Metal-binding</keyword>
<evidence type="ECO:0000256" key="10">
    <source>
        <dbReference type="SAM" id="MobiDB-lite"/>
    </source>
</evidence>
<comment type="subcellular location">
    <subcellularLocation>
        <location evidence="9">Cell membrane</location>
        <topology evidence="9">Multi-pass membrane protein</topology>
    </subcellularLocation>
    <subcellularLocation>
        <location evidence="1">Membrane</location>
        <topology evidence="1">Multi-pass membrane protein</topology>
    </subcellularLocation>
</comment>
<evidence type="ECO:0000256" key="6">
    <source>
        <dbReference type="ARBA" id="ARBA00022989"/>
    </source>
</evidence>
<feature type="domain" description="CBS" evidence="11">
    <location>
        <begin position="265"/>
        <end position="321"/>
    </location>
</feature>
<dbReference type="EMBL" id="ATCF01000004">
    <property type="protein sequence ID" value="EPE01898.1"/>
    <property type="molecule type" value="Genomic_DNA"/>
</dbReference>
<keyword evidence="13" id="KW-1185">Reference proteome</keyword>
<dbReference type="CDD" id="cd04606">
    <property type="entry name" value="CBS_pair_Mg_transporter"/>
    <property type="match status" value="1"/>
</dbReference>
<dbReference type="GeneID" id="64062013"/>
<dbReference type="InterPro" id="IPR006668">
    <property type="entry name" value="Mg_transptr_MgtE_intracell_dom"/>
</dbReference>
<dbReference type="PATRIC" id="fig|1203554.3.peg.122"/>
<dbReference type="InterPro" id="IPR036739">
    <property type="entry name" value="SLC41_membr_dom_sf"/>
</dbReference>
<comment type="subunit">
    <text evidence="9">Homodimer.</text>
</comment>
<evidence type="ECO:0000256" key="7">
    <source>
        <dbReference type="ARBA" id="ARBA00023136"/>
    </source>
</evidence>
<dbReference type="InterPro" id="IPR000644">
    <property type="entry name" value="CBS_dom"/>
</dbReference>
<gene>
    <name evidence="12" type="ORF">HMPREF1476_00129</name>
</gene>
<dbReference type="NCBIfam" id="TIGR00400">
    <property type="entry name" value="mgtE"/>
    <property type="match status" value="1"/>
</dbReference>
<evidence type="ECO:0000256" key="9">
    <source>
        <dbReference type="RuleBase" id="RU362011"/>
    </source>
</evidence>
<evidence type="ECO:0000256" key="4">
    <source>
        <dbReference type="ARBA" id="ARBA00022692"/>
    </source>
</evidence>
<comment type="caution">
    <text evidence="12">The sequence shown here is derived from an EMBL/GenBank/DDBJ whole genome shotgun (WGS) entry which is preliminary data.</text>
</comment>
<sequence>MNREDQTEAPNEEIAGAPTLDSDEASRALARVQQVLDSDEDRARALEKAREKAEKAARAKSGGSEKPDEDDKDDEARPLTPEAAQQLRDILEPLHPADIAWVLEALPLDDRLAVWNQVQSESDGDILLEVNEGVRETLIEAMDRDELVDAVETLDTDQIADLVDDLPPDVMAEVQEGLSHEERAQLRAAMSYPEDSVGARMDFEMVSIREEVTIDMVLRYLRRFKELPDHMDQIFVVDRLGRLKGALAVAQILTSDPAKQVRRIMQTETFTLNPLDDASDAAQAFERYDLVSAAVVDEAGRLVGRLTVNEVVDVIREESDEDAFSAVGLDDEQDLFGSVWGAAKSRWLWLGVNLCTAFFASRVISAFDGTIERVVALAALMPIVAGMAGNSGNQTLTLLVRSLATGQVTLANTIDIWKKELAVAVVNGLLWGAIAGLCAWALYWDSPQGHTLGLVMALAMFLNIVQGAAVGLAVPLILNKMGRDPAMGGSVLLTFTTDSGGFLIFLGLATIFFR</sequence>
<dbReference type="SUPFAM" id="SSF161093">
    <property type="entry name" value="MgtE membrane domain-like"/>
    <property type="match status" value="1"/>
</dbReference>
<dbReference type="eggNOG" id="COG2239">
    <property type="taxonomic scope" value="Bacteria"/>
</dbReference>
<dbReference type="Pfam" id="PF01769">
    <property type="entry name" value="MgtE"/>
    <property type="match status" value="1"/>
</dbReference>
<dbReference type="Pfam" id="PF00571">
    <property type="entry name" value="CBS"/>
    <property type="match status" value="1"/>
</dbReference>
<evidence type="ECO:0000256" key="5">
    <source>
        <dbReference type="ARBA" id="ARBA00022842"/>
    </source>
</evidence>
<feature type="region of interest" description="Disordered" evidence="10">
    <location>
        <begin position="1"/>
        <end position="25"/>
    </location>
</feature>